<organism evidence="1 2">
    <name type="scientific">Dermacentor silvarum</name>
    <name type="common">Tick</name>
    <dbReference type="NCBI Taxonomy" id="543639"/>
    <lineage>
        <taxon>Eukaryota</taxon>
        <taxon>Metazoa</taxon>
        <taxon>Ecdysozoa</taxon>
        <taxon>Arthropoda</taxon>
        <taxon>Chelicerata</taxon>
        <taxon>Arachnida</taxon>
        <taxon>Acari</taxon>
        <taxon>Parasitiformes</taxon>
        <taxon>Ixodida</taxon>
        <taxon>Ixodoidea</taxon>
        <taxon>Ixodidae</taxon>
        <taxon>Rhipicephalinae</taxon>
        <taxon>Dermacentor</taxon>
    </lineage>
</organism>
<protein>
    <submittedName>
        <fullName evidence="1">Uncharacterized protein</fullName>
    </submittedName>
</protein>
<reference evidence="1" key="1">
    <citation type="submission" date="2020-05" db="EMBL/GenBank/DDBJ databases">
        <title>Large-scale comparative analyses of tick genomes elucidate their genetic diversity and vector capacities.</title>
        <authorList>
            <person name="Jia N."/>
            <person name="Wang J."/>
            <person name="Shi W."/>
            <person name="Du L."/>
            <person name="Sun Y."/>
            <person name="Zhan W."/>
            <person name="Jiang J."/>
            <person name="Wang Q."/>
            <person name="Zhang B."/>
            <person name="Ji P."/>
            <person name="Sakyi L.B."/>
            <person name="Cui X."/>
            <person name="Yuan T."/>
            <person name="Jiang B."/>
            <person name="Yang W."/>
            <person name="Lam T.T.-Y."/>
            <person name="Chang Q."/>
            <person name="Ding S."/>
            <person name="Wang X."/>
            <person name="Zhu J."/>
            <person name="Ruan X."/>
            <person name="Zhao L."/>
            <person name="Wei J."/>
            <person name="Que T."/>
            <person name="Du C."/>
            <person name="Cheng J."/>
            <person name="Dai P."/>
            <person name="Han X."/>
            <person name="Huang E."/>
            <person name="Gao Y."/>
            <person name="Liu J."/>
            <person name="Shao H."/>
            <person name="Ye R."/>
            <person name="Li L."/>
            <person name="Wei W."/>
            <person name="Wang X."/>
            <person name="Wang C."/>
            <person name="Yang T."/>
            <person name="Huo Q."/>
            <person name="Li W."/>
            <person name="Guo W."/>
            <person name="Chen H."/>
            <person name="Zhou L."/>
            <person name="Ni X."/>
            <person name="Tian J."/>
            <person name="Zhou Y."/>
            <person name="Sheng Y."/>
            <person name="Liu T."/>
            <person name="Pan Y."/>
            <person name="Xia L."/>
            <person name="Li J."/>
            <person name="Zhao F."/>
            <person name="Cao W."/>
        </authorList>
    </citation>
    <scope>NUCLEOTIDE SEQUENCE</scope>
    <source>
        <strain evidence="1">Dsil-2018</strain>
    </source>
</reference>
<gene>
    <name evidence="1" type="ORF">HPB49_005171</name>
</gene>
<comment type="caution">
    <text evidence="1">The sequence shown here is derived from an EMBL/GenBank/DDBJ whole genome shotgun (WGS) entry which is preliminary data.</text>
</comment>
<evidence type="ECO:0000313" key="2">
    <source>
        <dbReference type="Proteomes" id="UP000821865"/>
    </source>
</evidence>
<keyword evidence="2" id="KW-1185">Reference proteome</keyword>
<dbReference type="EMBL" id="CM023472">
    <property type="protein sequence ID" value="KAH7958796.1"/>
    <property type="molecule type" value="Genomic_DNA"/>
</dbReference>
<sequence>MKGESCHGGKVSKDRVTVLLCCNEDGSDMMKPWMSGKAKNPTCLQNIAHLPCVYKNNTKA</sequence>
<proteinExistence type="predicted"/>
<accession>A0ACB8D327</accession>
<dbReference type="Proteomes" id="UP000821865">
    <property type="component" value="Chromosome 3"/>
</dbReference>
<evidence type="ECO:0000313" key="1">
    <source>
        <dbReference type="EMBL" id="KAH7958796.1"/>
    </source>
</evidence>
<name>A0ACB8D327_DERSI</name>